<evidence type="ECO:0000313" key="2">
    <source>
        <dbReference type="Proteomes" id="UP000807025"/>
    </source>
</evidence>
<dbReference type="Proteomes" id="UP000807025">
    <property type="component" value="Unassembled WGS sequence"/>
</dbReference>
<keyword evidence="2" id="KW-1185">Reference proteome</keyword>
<organism evidence="1 2">
    <name type="scientific">Pleurotus eryngii</name>
    <name type="common">Boletus of the steppes</name>
    <dbReference type="NCBI Taxonomy" id="5323"/>
    <lineage>
        <taxon>Eukaryota</taxon>
        <taxon>Fungi</taxon>
        <taxon>Dikarya</taxon>
        <taxon>Basidiomycota</taxon>
        <taxon>Agaricomycotina</taxon>
        <taxon>Agaricomycetes</taxon>
        <taxon>Agaricomycetidae</taxon>
        <taxon>Agaricales</taxon>
        <taxon>Pleurotineae</taxon>
        <taxon>Pleurotaceae</taxon>
        <taxon>Pleurotus</taxon>
    </lineage>
</organism>
<name>A0A9P6D9M1_PLEER</name>
<dbReference type="EMBL" id="MU154695">
    <property type="protein sequence ID" value="KAF9488814.1"/>
    <property type="molecule type" value="Genomic_DNA"/>
</dbReference>
<proteinExistence type="predicted"/>
<accession>A0A9P6D9M1</accession>
<protein>
    <recommendedName>
        <fullName evidence="3">Reverse transcriptase domain-containing protein</fullName>
    </recommendedName>
</protein>
<reference evidence="1" key="1">
    <citation type="submission" date="2020-11" db="EMBL/GenBank/DDBJ databases">
        <authorList>
            <consortium name="DOE Joint Genome Institute"/>
            <person name="Ahrendt S."/>
            <person name="Riley R."/>
            <person name="Andreopoulos W."/>
            <person name="Labutti K."/>
            <person name="Pangilinan J."/>
            <person name="Ruiz-Duenas F.J."/>
            <person name="Barrasa J.M."/>
            <person name="Sanchez-Garcia M."/>
            <person name="Camarero S."/>
            <person name="Miyauchi S."/>
            <person name="Serrano A."/>
            <person name="Linde D."/>
            <person name="Babiker R."/>
            <person name="Drula E."/>
            <person name="Ayuso-Fernandez I."/>
            <person name="Pacheco R."/>
            <person name="Padilla G."/>
            <person name="Ferreira P."/>
            <person name="Barriuso J."/>
            <person name="Kellner H."/>
            <person name="Castanera R."/>
            <person name="Alfaro M."/>
            <person name="Ramirez L."/>
            <person name="Pisabarro A.G."/>
            <person name="Kuo A."/>
            <person name="Tritt A."/>
            <person name="Lipzen A."/>
            <person name="He G."/>
            <person name="Yan M."/>
            <person name="Ng V."/>
            <person name="Cullen D."/>
            <person name="Martin F."/>
            <person name="Rosso M.-N."/>
            <person name="Henrissat B."/>
            <person name="Hibbett D."/>
            <person name="Martinez A.T."/>
            <person name="Grigoriev I.V."/>
        </authorList>
    </citation>
    <scope>NUCLEOTIDE SEQUENCE</scope>
    <source>
        <strain evidence="1">ATCC 90797</strain>
    </source>
</reference>
<comment type="caution">
    <text evidence="1">The sequence shown here is derived from an EMBL/GenBank/DDBJ whole genome shotgun (WGS) entry which is preliminary data.</text>
</comment>
<gene>
    <name evidence="1" type="ORF">BDN71DRAFT_1435849</name>
</gene>
<evidence type="ECO:0000313" key="1">
    <source>
        <dbReference type="EMBL" id="KAF9488814.1"/>
    </source>
</evidence>
<dbReference type="AlphaFoldDB" id="A0A9P6D9M1"/>
<sequence>MWAKNYLKTNKEHLQWAYFADEIMVINVPKSEEGVSLNLRINPLMQSWCTTTRKDGKGNPKFLQDMMGAIKRYNVRLEAITLTWEALQEMPICWKTHKKRPQKKGSMPIWGLQSNSTAHWMQGPVLPDDQNEDEVQEEEWQFFRPQTIMARSLQEAFRVFTEGDSYSLLPGVAPRVAGNILDGQQTVHVKTKVKKKAKAEVEVFYAEGNPRNSAIRVPSMMTQTNQVAEMLALHKAIRTNLSEDMLKIESDS</sequence>
<dbReference type="OrthoDB" id="2728078at2759"/>
<evidence type="ECO:0008006" key="3">
    <source>
        <dbReference type="Google" id="ProtNLM"/>
    </source>
</evidence>